<evidence type="ECO:0000256" key="7">
    <source>
        <dbReference type="ARBA" id="ARBA00035100"/>
    </source>
</evidence>
<evidence type="ECO:0000256" key="8">
    <source>
        <dbReference type="PROSITE-ProRule" id="PRU00110"/>
    </source>
</evidence>
<evidence type="ECO:0000259" key="10">
    <source>
        <dbReference type="PROSITE" id="PS50109"/>
    </source>
</evidence>
<dbReference type="PRINTS" id="PR00344">
    <property type="entry name" value="BCTRLSENSOR"/>
</dbReference>
<feature type="compositionally biased region" description="Acidic residues" evidence="9">
    <location>
        <begin position="150"/>
        <end position="160"/>
    </location>
</feature>
<dbReference type="PANTHER" id="PTHR43395:SF10">
    <property type="entry name" value="CHEMOTAXIS PROTEIN CHEA"/>
    <property type="match status" value="1"/>
</dbReference>
<keyword evidence="5" id="KW-0547">Nucleotide-binding</keyword>
<evidence type="ECO:0000256" key="9">
    <source>
        <dbReference type="SAM" id="MobiDB-lite"/>
    </source>
</evidence>
<dbReference type="Gene3D" id="1.20.120.160">
    <property type="entry name" value="HPT domain"/>
    <property type="match status" value="1"/>
</dbReference>
<evidence type="ECO:0000313" key="13">
    <source>
        <dbReference type="EMBL" id="SMF49194.1"/>
    </source>
</evidence>
<evidence type="ECO:0000259" key="11">
    <source>
        <dbReference type="PROSITE" id="PS50851"/>
    </source>
</evidence>
<evidence type="ECO:0000256" key="3">
    <source>
        <dbReference type="ARBA" id="ARBA00022553"/>
    </source>
</evidence>
<dbReference type="InterPro" id="IPR005467">
    <property type="entry name" value="His_kinase_dom"/>
</dbReference>
<dbReference type="InterPro" id="IPR036641">
    <property type="entry name" value="HPT_dom_sf"/>
</dbReference>
<evidence type="ECO:0000313" key="14">
    <source>
        <dbReference type="Proteomes" id="UP000192907"/>
    </source>
</evidence>
<evidence type="ECO:0000256" key="6">
    <source>
        <dbReference type="ARBA" id="ARBA00022777"/>
    </source>
</evidence>
<reference evidence="14" key="1">
    <citation type="submission" date="2017-04" db="EMBL/GenBank/DDBJ databases">
        <authorList>
            <person name="Varghese N."/>
            <person name="Submissions S."/>
        </authorList>
    </citation>
    <scope>NUCLEOTIDE SEQUENCE [LARGE SCALE GENOMIC DNA]</scope>
    <source>
        <strain evidence="14">RKEM611</strain>
    </source>
</reference>
<dbReference type="Gene3D" id="2.30.30.40">
    <property type="entry name" value="SH3 Domains"/>
    <property type="match status" value="1"/>
</dbReference>
<dbReference type="InterPro" id="IPR004358">
    <property type="entry name" value="Sig_transdc_His_kin-like_C"/>
</dbReference>
<dbReference type="Pfam" id="PF01627">
    <property type="entry name" value="Hpt"/>
    <property type="match status" value="1"/>
</dbReference>
<dbReference type="GO" id="GO:0000155">
    <property type="term" value="F:phosphorelay sensor kinase activity"/>
    <property type="evidence" value="ECO:0007669"/>
    <property type="project" value="UniProtKB-ARBA"/>
</dbReference>
<dbReference type="SMART" id="SM00260">
    <property type="entry name" value="CheW"/>
    <property type="match status" value="1"/>
</dbReference>
<dbReference type="InterPro" id="IPR036890">
    <property type="entry name" value="HATPase_C_sf"/>
</dbReference>
<protein>
    <recommendedName>
        <fullName evidence="2">histidine kinase</fullName>
        <ecNumber evidence="2">2.7.13.3</ecNumber>
    </recommendedName>
</protein>
<dbReference type="OrthoDB" id="5289430at2"/>
<accession>A0A1Y6CDR7</accession>
<dbReference type="Proteomes" id="UP000192907">
    <property type="component" value="Unassembled WGS sequence"/>
</dbReference>
<dbReference type="GO" id="GO:0006935">
    <property type="term" value="P:chemotaxis"/>
    <property type="evidence" value="ECO:0007669"/>
    <property type="project" value="InterPro"/>
</dbReference>
<keyword evidence="3 8" id="KW-0597">Phosphoprotein</keyword>
<dbReference type="EMBL" id="FWZT01000015">
    <property type="protein sequence ID" value="SMF49194.1"/>
    <property type="molecule type" value="Genomic_DNA"/>
</dbReference>
<feature type="domain" description="HPt" evidence="12">
    <location>
        <begin position="1"/>
        <end position="104"/>
    </location>
</feature>
<dbReference type="AlphaFoldDB" id="A0A1Y6CDR7"/>
<dbReference type="PROSITE" id="PS50894">
    <property type="entry name" value="HPT"/>
    <property type="match status" value="1"/>
</dbReference>
<dbReference type="PROSITE" id="PS50851">
    <property type="entry name" value="CHEW"/>
    <property type="match status" value="1"/>
</dbReference>
<evidence type="ECO:0000256" key="4">
    <source>
        <dbReference type="ARBA" id="ARBA00022679"/>
    </source>
</evidence>
<dbReference type="InterPro" id="IPR008207">
    <property type="entry name" value="Sig_transdc_His_kin_Hpt_dom"/>
</dbReference>
<dbReference type="PANTHER" id="PTHR43395">
    <property type="entry name" value="SENSOR HISTIDINE KINASE CHEA"/>
    <property type="match status" value="1"/>
</dbReference>
<dbReference type="SUPFAM" id="SSF47226">
    <property type="entry name" value="Histidine-containing phosphotransfer domain, HPT domain"/>
    <property type="match status" value="1"/>
</dbReference>
<dbReference type="InterPro" id="IPR002545">
    <property type="entry name" value="CheW-lke_dom"/>
</dbReference>
<dbReference type="EC" id="2.7.13.3" evidence="2"/>
<keyword evidence="14" id="KW-1185">Reference proteome</keyword>
<comment type="function">
    <text evidence="7">Involved in the transmission of sensory signals from the chemoreceptors to the flagellar motors. CheA is autophosphorylated; it can transfer its phosphate group to either CheB or CheY.</text>
</comment>
<dbReference type="SUPFAM" id="SSF55874">
    <property type="entry name" value="ATPase domain of HSP90 chaperone/DNA topoisomerase II/histidine kinase"/>
    <property type="match status" value="1"/>
</dbReference>
<comment type="catalytic activity">
    <reaction evidence="1">
        <text>ATP + protein L-histidine = ADP + protein N-phospho-L-histidine.</text>
        <dbReference type="EC" id="2.7.13.3"/>
    </reaction>
</comment>
<dbReference type="SMART" id="SM00073">
    <property type="entry name" value="HPT"/>
    <property type="match status" value="1"/>
</dbReference>
<feature type="domain" description="CheW-like" evidence="11">
    <location>
        <begin position="422"/>
        <end position="565"/>
    </location>
</feature>
<gene>
    <name evidence="13" type="ORF">SAMN06296036_11553</name>
</gene>
<dbReference type="CDD" id="cd00088">
    <property type="entry name" value="HPT"/>
    <property type="match status" value="1"/>
</dbReference>
<dbReference type="SUPFAM" id="SSF50341">
    <property type="entry name" value="CheW-like"/>
    <property type="match status" value="1"/>
</dbReference>
<evidence type="ECO:0000256" key="5">
    <source>
        <dbReference type="ARBA" id="ARBA00022741"/>
    </source>
</evidence>
<dbReference type="Pfam" id="PF01584">
    <property type="entry name" value="CheW"/>
    <property type="match status" value="1"/>
</dbReference>
<sequence length="573" mass="63804">MDSFQEELIATFREEAEELLSKWESCALILESSFDIETMKELFRVAHTLKGSSKTVGLDDFGNFVHKVEDLIKKEQGNLTGDKREFIDFILKAQQLMDRWLQDGEPDRGEQDALLKKLQVLEGELGSSESDVPAETTVESQVADDKQAMDDGEVKDDADESDKNKSKAKIANEVVRVKRGKIDKMINFVGELGTQLAVLEHQFLAGTHSSRESQEALEYCLKYIRQLQEDTISLSMQAIDRFLQRLERSCRDVARSTGKLIEVTKIGTAIELDKAVLDQIADPFIHIVRNAADHGVEMPDQREAAGKPRAGHITLKAEQKSSIVEITVQDDGGGLDKDRILAKAREKGIVSPGEHLTDDDIYQLIMRPGFSTKQQVTEISGRGVGLDVVAEALNRLGGNLRIESKLGAGTKFIVSIPTNFSMVESVLVEISGNRYGVPLKDFSEIIDLSDFKMQKSDCGNHFFKMRDEIVSVQNIQDFLKLPTPEDTEDENVRDLFERRAAVINRATTRPVAFEIDRLFGRMNLFVKPLSGKMATMPGVTGTSILPDGQAGLVLNLSEIAKHQVESIREQAHG</sequence>
<dbReference type="InterPro" id="IPR003594">
    <property type="entry name" value="HATPase_dom"/>
</dbReference>
<feature type="domain" description="Histidine kinase" evidence="10">
    <location>
        <begin position="187"/>
        <end position="420"/>
    </location>
</feature>
<keyword evidence="6 13" id="KW-0418">Kinase</keyword>
<evidence type="ECO:0000256" key="1">
    <source>
        <dbReference type="ARBA" id="ARBA00000085"/>
    </source>
</evidence>
<feature type="modified residue" description="Phosphohistidine" evidence="8">
    <location>
        <position position="47"/>
    </location>
</feature>
<dbReference type="SMART" id="SM00387">
    <property type="entry name" value="HATPase_c"/>
    <property type="match status" value="1"/>
</dbReference>
<keyword evidence="4" id="KW-0808">Transferase</keyword>
<dbReference type="STRING" id="1513793.SAMN06296036_11553"/>
<dbReference type="Pfam" id="PF02518">
    <property type="entry name" value="HATPase_c"/>
    <property type="match status" value="1"/>
</dbReference>
<dbReference type="PROSITE" id="PS50109">
    <property type="entry name" value="HIS_KIN"/>
    <property type="match status" value="1"/>
</dbReference>
<feature type="region of interest" description="Disordered" evidence="9">
    <location>
        <begin position="125"/>
        <end position="166"/>
    </location>
</feature>
<dbReference type="InterPro" id="IPR051315">
    <property type="entry name" value="Bact_Chemotaxis_CheA"/>
</dbReference>
<proteinExistence type="predicted"/>
<name>A0A1Y6CDR7_9BACT</name>
<dbReference type="InterPro" id="IPR036061">
    <property type="entry name" value="CheW-like_dom_sf"/>
</dbReference>
<dbReference type="RefSeq" id="WP_132319698.1">
    <property type="nucleotide sequence ID" value="NZ_FWZT01000015.1"/>
</dbReference>
<evidence type="ECO:0000256" key="2">
    <source>
        <dbReference type="ARBA" id="ARBA00012438"/>
    </source>
</evidence>
<dbReference type="FunFam" id="3.30.565.10:FF:000016">
    <property type="entry name" value="Chemotaxis protein CheA, putative"/>
    <property type="match status" value="1"/>
</dbReference>
<dbReference type="Gene3D" id="3.30.565.10">
    <property type="entry name" value="Histidine kinase-like ATPase, C-terminal domain"/>
    <property type="match status" value="1"/>
</dbReference>
<evidence type="ECO:0000259" key="12">
    <source>
        <dbReference type="PROSITE" id="PS50894"/>
    </source>
</evidence>
<organism evidence="13 14">
    <name type="scientific">Pseudobacteriovorax antillogorgiicola</name>
    <dbReference type="NCBI Taxonomy" id="1513793"/>
    <lineage>
        <taxon>Bacteria</taxon>
        <taxon>Pseudomonadati</taxon>
        <taxon>Bdellovibrionota</taxon>
        <taxon>Oligoflexia</taxon>
        <taxon>Oligoflexales</taxon>
        <taxon>Pseudobacteriovoracaceae</taxon>
        <taxon>Pseudobacteriovorax</taxon>
    </lineage>
</organism>